<dbReference type="InterPro" id="IPR005084">
    <property type="entry name" value="CBM6"/>
</dbReference>
<dbReference type="PROSITE" id="PS51175">
    <property type="entry name" value="CBM6"/>
    <property type="match status" value="1"/>
</dbReference>
<gene>
    <name evidence="6" type="ORF">RASY3_09970</name>
</gene>
<keyword evidence="2 6" id="KW-0378">Hydrolase</keyword>
<dbReference type="SUPFAM" id="SSF52266">
    <property type="entry name" value="SGNH hydrolase"/>
    <property type="match status" value="2"/>
</dbReference>
<dbReference type="CDD" id="cd04082">
    <property type="entry name" value="CBM35_pectate_lyase-like"/>
    <property type="match status" value="1"/>
</dbReference>
<name>A0A011VXN0_RUMAL</name>
<dbReference type="InterPro" id="IPR002105">
    <property type="entry name" value="Dockerin_1_rpt"/>
</dbReference>
<dbReference type="Gene3D" id="1.10.1330.10">
    <property type="entry name" value="Dockerin domain"/>
    <property type="match status" value="1"/>
</dbReference>
<proteinExistence type="inferred from homology"/>
<dbReference type="EMBL" id="JEOB01000002">
    <property type="protein sequence ID" value="EXM39991.1"/>
    <property type="molecule type" value="Genomic_DNA"/>
</dbReference>
<evidence type="ECO:0000313" key="7">
    <source>
        <dbReference type="Proteomes" id="UP000021369"/>
    </source>
</evidence>
<dbReference type="Pfam" id="PF00404">
    <property type="entry name" value="Dockerin_1"/>
    <property type="match status" value="1"/>
</dbReference>
<dbReference type="PATRIC" id="fig|1341156.4.peg.1294"/>
<comment type="similarity">
    <text evidence="1">Belongs to the 'GDSL' lipolytic enzyme family.</text>
</comment>
<dbReference type="PROSITE" id="PS00018">
    <property type="entry name" value="EF_HAND_1"/>
    <property type="match status" value="1"/>
</dbReference>
<dbReference type="InterPro" id="IPR049033">
    <property type="entry name" value="AGA-YXIM_GBD"/>
</dbReference>
<dbReference type="InterPro" id="IPR018247">
    <property type="entry name" value="EF_Hand_1_Ca_BS"/>
</dbReference>
<dbReference type="InterPro" id="IPR000772">
    <property type="entry name" value="Ricin_B_lectin"/>
</dbReference>
<dbReference type="OrthoDB" id="9807041at2"/>
<evidence type="ECO:0000259" key="4">
    <source>
        <dbReference type="PROSITE" id="PS51175"/>
    </source>
</evidence>
<dbReference type="RefSeq" id="WP_051506467.1">
    <property type="nucleotide sequence ID" value="NZ_JEOB01000002.1"/>
</dbReference>
<dbReference type="AlphaFoldDB" id="A0A011VXN0"/>
<dbReference type="SUPFAM" id="SSF63446">
    <property type="entry name" value="Type I dockerin domain"/>
    <property type="match status" value="1"/>
</dbReference>
<keyword evidence="7" id="KW-1185">Reference proteome</keyword>
<dbReference type="Gene3D" id="2.80.10.50">
    <property type="match status" value="2"/>
</dbReference>
<organism evidence="6 7">
    <name type="scientific">Ruminococcus albus SY3</name>
    <dbReference type="NCBI Taxonomy" id="1341156"/>
    <lineage>
        <taxon>Bacteria</taxon>
        <taxon>Bacillati</taxon>
        <taxon>Bacillota</taxon>
        <taxon>Clostridia</taxon>
        <taxon>Eubacteriales</taxon>
        <taxon>Oscillospiraceae</taxon>
        <taxon>Ruminococcus</taxon>
    </lineage>
</organism>
<dbReference type="InterPro" id="IPR036514">
    <property type="entry name" value="SGNH_hydro_sf"/>
</dbReference>
<dbReference type="PROSITE" id="PS51766">
    <property type="entry name" value="DOCKERIN"/>
    <property type="match status" value="1"/>
</dbReference>
<dbReference type="InterPro" id="IPR037459">
    <property type="entry name" value="RhgT-like"/>
</dbReference>
<dbReference type="Gene3D" id="3.40.50.1110">
    <property type="entry name" value="SGNH hydrolase"/>
    <property type="match status" value="2"/>
</dbReference>
<dbReference type="InterPro" id="IPR016134">
    <property type="entry name" value="Dockerin_dom"/>
</dbReference>
<feature type="chain" id="PRO_5039146006" evidence="3">
    <location>
        <begin position="31"/>
        <end position="1002"/>
    </location>
</feature>
<dbReference type="InterPro" id="IPR035992">
    <property type="entry name" value="Ricin_B-like_lectins"/>
</dbReference>
<dbReference type="CDD" id="cd01821">
    <property type="entry name" value="Rhamnogalacturan_acetylesterase_like"/>
    <property type="match status" value="1"/>
</dbReference>
<evidence type="ECO:0000256" key="3">
    <source>
        <dbReference type="SAM" id="SignalP"/>
    </source>
</evidence>
<feature type="signal peptide" evidence="3">
    <location>
        <begin position="1"/>
        <end position="30"/>
    </location>
</feature>
<dbReference type="PANTHER" id="PTHR43695">
    <property type="entry name" value="PUTATIVE (AFU_ORTHOLOGUE AFUA_2G17250)-RELATED"/>
    <property type="match status" value="1"/>
</dbReference>
<dbReference type="GO" id="GO:0000272">
    <property type="term" value="P:polysaccharide catabolic process"/>
    <property type="evidence" value="ECO:0007669"/>
    <property type="project" value="InterPro"/>
</dbReference>
<dbReference type="PANTHER" id="PTHR43695:SF1">
    <property type="entry name" value="RHAMNOGALACTURONAN ACETYLESTERASE"/>
    <property type="match status" value="1"/>
</dbReference>
<dbReference type="GO" id="GO:0004553">
    <property type="term" value="F:hydrolase activity, hydrolyzing O-glycosyl compounds"/>
    <property type="evidence" value="ECO:0007669"/>
    <property type="project" value="InterPro"/>
</dbReference>
<dbReference type="Pfam" id="PF21254">
    <property type="entry name" value="AGA-YXIM_GBD"/>
    <property type="match status" value="1"/>
</dbReference>
<dbReference type="SUPFAM" id="SSF49785">
    <property type="entry name" value="Galactose-binding domain-like"/>
    <property type="match status" value="2"/>
</dbReference>
<evidence type="ECO:0000259" key="5">
    <source>
        <dbReference type="PROSITE" id="PS51766"/>
    </source>
</evidence>
<dbReference type="Proteomes" id="UP000021369">
    <property type="component" value="Unassembled WGS sequence"/>
</dbReference>
<dbReference type="InterPro" id="IPR036439">
    <property type="entry name" value="Dockerin_dom_sf"/>
</dbReference>
<comment type="caution">
    <text evidence="6">The sequence shown here is derived from an EMBL/GenBank/DDBJ whole genome shotgun (WGS) entry which is preliminary data.</text>
</comment>
<dbReference type="SUPFAM" id="SSF50370">
    <property type="entry name" value="Ricin B-like lectins"/>
    <property type="match status" value="1"/>
</dbReference>
<evidence type="ECO:0000256" key="2">
    <source>
        <dbReference type="ARBA" id="ARBA00022801"/>
    </source>
</evidence>
<feature type="domain" description="Dockerin" evidence="5">
    <location>
        <begin position="548"/>
        <end position="616"/>
    </location>
</feature>
<evidence type="ECO:0000313" key="6">
    <source>
        <dbReference type="EMBL" id="EXM39991.1"/>
    </source>
</evidence>
<evidence type="ECO:0000256" key="1">
    <source>
        <dbReference type="ARBA" id="ARBA00008668"/>
    </source>
</evidence>
<dbReference type="InterPro" id="IPR008979">
    <property type="entry name" value="Galactose-bd-like_sf"/>
</dbReference>
<dbReference type="Gene3D" id="2.60.120.260">
    <property type="entry name" value="Galactose-binding domain-like"/>
    <property type="match status" value="1"/>
</dbReference>
<dbReference type="PROSITE" id="PS50231">
    <property type="entry name" value="RICIN_B_LECTIN"/>
    <property type="match status" value="1"/>
</dbReference>
<keyword evidence="3" id="KW-0732">Signal</keyword>
<dbReference type="GO" id="GO:0030246">
    <property type="term" value="F:carbohydrate binding"/>
    <property type="evidence" value="ECO:0007669"/>
    <property type="project" value="InterPro"/>
</dbReference>
<dbReference type="Gene3D" id="2.60.120.430">
    <property type="entry name" value="Galactose-binding lectin"/>
    <property type="match status" value="1"/>
</dbReference>
<accession>A0A011VXN0</accession>
<sequence>MNLFHRKKVSRTSRVLSGVTSAMMALSAFSGLSANTALKASAATTNWKFDLGGSGAASGYTGVSAYDGYNNSRGYGFSGSVSNVSAGGYGALSDAVKFTGGTFNVDLPRGLYQLTVTTGNSPRTTIKVEGMLQMINLTGNNASETIQVPVTDGQLNIEAVAGMKNADYTISAIEITQLNNTGEMKPTIWICGDSTVANYYNTSDDKQHGWGQYLNQYVNTNVFEVRNLASSGQYAKGFYQDGQFAPIKYYGKAGDYYIISIGINDTNYSNSDEYYSVVTSMVKEAKSKGMNVILVKQQGRHGDMNRNPRLTGRWFGGQLDTIGKEQNVKVVDLFTAWQNFGFSSGGYDAMTPYYAYNDDLHQSARGAQKNAELVAGLMNIGDTAMDTDTYYTFKNMNSSLVMDISGGKIAEGSNIQQWTSNGQNNQKWKLTPFNNGTTYYYIHSAANPDYVLKAMSGSNGGNIELVPYSSKDSMMLFQFTKLGDGSYYISTRSSRDVCFVEVDSASTSGGANVQQWGMTYNKCQRWTAEKTTASVNTDPVNNDPPAQNDPYVGDVNMDGTIDVLDLVELKHIVNNPWNYNSAPTSVCDFNGDNNVNDTDVQIMREYLAGLRTQLTDNSQNEQNSEQTYYAIDQTWSEAIIETTNSGYTNANGYINLDNTDTSNITFTVNANQTGNYMTHIRFANGTSDDRPMKIYVNGDTSRYWLQSFPGTGAWTSWNEFGIVLPLVKGVNTIKMVSTVSGKGGPNLDYISLIKTDEPYAETYDPNNNQQYYNNNPTVFILGDSTVQSYRASYAPQQGWGYYLADYFNGNVNVDNRSMAGRSTKKAYDEGRWQSLADSLKSGDYVLIQFAINDAGKSNADRYAPVCGNVNYPSEGSYEWYMTQFINGAKAKGATPILVTTVIGMNAYNSSSGRFTNSYTDYCNACKNLASKYSIPCIDLNTIMVNHYNSVGYNTALSYHLKGAVQGSTDGTHFCEKGANIVAGLVAQAIKNQQISGLSGYVK</sequence>
<dbReference type="InterPro" id="IPR013830">
    <property type="entry name" value="SGNH_hydro"/>
</dbReference>
<dbReference type="Pfam" id="PF13472">
    <property type="entry name" value="Lipase_GDSL_2"/>
    <property type="match status" value="2"/>
</dbReference>
<feature type="domain" description="CBM6" evidence="4">
    <location>
        <begin position="626"/>
        <end position="753"/>
    </location>
</feature>
<dbReference type="Pfam" id="PF14200">
    <property type="entry name" value="RicinB_lectin_2"/>
    <property type="match status" value="2"/>
</dbReference>
<dbReference type="CDD" id="cd14256">
    <property type="entry name" value="Dockerin_I"/>
    <property type="match status" value="1"/>
</dbReference>
<dbReference type="CDD" id="cd00161">
    <property type="entry name" value="beta-trefoil_Ricin-like"/>
    <property type="match status" value="1"/>
</dbReference>
<reference evidence="6 7" key="1">
    <citation type="submission" date="2013-06" db="EMBL/GenBank/DDBJ databases">
        <title>Rumen cellulosomics: divergent fiber-degrading strategies revealed by comparative genome-wide analysis of six Ruminococcal strains.</title>
        <authorList>
            <person name="Dassa B."/>
            <person name="Borovok I."/>
            <person name="Lamed R."/>
            <person name="Flint H."/>
            <person name="Yeoman C.J."/>
            <person name="White B."/>
            <person name="Bayer E.A."/>
        </authorList>
    </citation>
    <scope>NUCLEOTIDE SEQUENCE [LARGE SCALE GENOMIC DNA]</scope>
    <source>
        <strain evidence="6 7">SY3</strain>
    </source>
</reference>
<protein>
    <submittedName>
        <fullName evidence="6">Hydrolase GDSL</fullName>
    </submittedName>
</protein>